<accession>A0A6M1T4Y8</accession>
<dbReference type="Gene3D" id="3.40.50.300">
    <property type="entry name" value="P-loop containing nucleotide triphosphate hydrolases"/>
    <property type="match status" value="1"/>
</dbReference>
<dbReference type="GO" id="GO:0016740">
    <property type="term" value="F:transferase activity"/>
    <property type="evidence" value="ECO:0007669"/>
    <property type="project" value="UniProtKB-KW"/>
</dbReference>
<proteinExistence type="predicted"/>
<sequence length="292" mass="34052">MKEIIYILGAGRSGSTVLATVLNDHKEITNVGELHHFFSYLKNNELCSCGLEFDSCTYWGSVKESLPQKIKDNVDDYEQLAHRMEYHSAIPFYLVGAKPGGNFQKYREAQEQIVQALQTVDSRYVLDSAKYIGRFLALRKIFNRNIKGIFLIRDVRGVIWSFKKNVQTYRPPLSTILYYWIINSLGQMLVWLLPNKQIIKVRYEDIVDNPKQTFTNIGDFLEIDLSETIKKIEEKESFEIPHLVGGNRLKKSDAITLRKDDKWIKNMSTFRKIGYYLLSFPLMLINKYKILK</sequence>
<evidence type="ECO:0000313" key="1">
    <source>
        <dbReference type="EMBL" id="NGP88315.1"/>
    </source>
</evidence>
<protein>
    <submittedName>
        <fullName evidence="1">Sulfotransferase</fullName>
    </submittedName>
</protein>
<keyword evidence="1" id="KW-0808">Transferase</keyword>
<comment type="caution">
    <text evidence="1">The sequence shown here is derived from an EMBL/GenBank/DDBJ whole genome shotgun (WGS) entry which is preliminary data.</text>
</comment>
<evidence type="ECO:0000313" key="2">
    <source>
        <dbReference type="Proteomes" id="UP000479132"/>
    </source>
</evidence>
<dbReference type="AlphaFoldDB" id="A0A6M1T4Y8"/>
<name>A0A6M1T4Y8_9BACT</name>
<dbReference type="Pfam" id="PF13469">
    <property type="entry name" value="Sulfotransfer_3"/>
    <property type="match status" value="1"/>
</dbReference>
<dbReference type="SUPFAM" id="SSF52540">
    <property type="entry name" value="P-loop containing nucleoside triphosphate hydrolases"/>
    <property type="match status" value="1"/>
</dbReference>
<reference evidence="1 2" key="1">
    <citation type="submission" date="2020-02" db="EMBL/GenBank/DDBJ databases">
        <title>Aliifodinibius halophilus 2W32, complete genome.</title>
        <authorList>
            <person name="Li Y."/>
            <person name="Wu S."/>
        </authorList>
    </citation>
    <scope>NUCLEOTIDE SEQUENCE [LARGE SCALE GENOMIC DNA]</scope>
    <source>
        <strain evidence="1 2">2W32</strain>
    </source>
</reference>
<dbReference type="Proteomes" id="UP000479132">
    <property type="component" value="Unassembled WGS sequence"/>
</dbReference>
<organism evidence="1 2">
    <name type="scientific">Fodinibius halophilus</name>
    <dbReference type="NCBI Taxonomy" id="1736908"/>
    <lineage>
        <taxon>Bacteria</taxon>
        <taxon>Pseudomonadati</taxon>
        <taxon>Balneolota</taxon>
        <taxon>Balneolia</taxon>
        <taxon>Balneolales</taxon>
        <taxon>Balneolaceae</taxon>
        <taxon>Fodinibius</taxon>
    </lineage>
</organism>
<keyword evidence="2" id="KW-1185">Reference proteome</keyword>
<dbReference type="InterPro" id="IPR027417">
    <property type="entry name" value="P-loop_NTPase"/>
</dbReference>
<gene>
    <name evidence="1" type="ORF">G3569_08100</name>
</gene>
<dbReference type="EMBL" id="JAALLS010000009">
    <property type="protein sequence ID" value="NGP88315.1"/>
    <property type="molecule type" value="Genomic_DNA"/>
</dbReference>
<dbReference type="RefSeq" id="WP_165267921.1">
    <property type="nucleotide sequence ID" value="NZ_JAALLS010000009.1"/>
</dbReference>